<dbReference type="PANTHER" id="PTHR30576:SF0">
    <property type="entry name" value="UNDECAPRENYL-PHOSPHATE N-ACETYLGALACTOSAMINYL 1-PHOSPHATE TRANSFERASE-RELATED"/>
    <property type="match status" value="1"/>
</dbReference>
<evidence type="ECO:0000313" key="8">
    <source>
        <dbReference type="Proteomes" id="UP000542973"/>
    </source>
</evidence>
<dbReference type="AlphaFoldDB" id="A0A6N1BGE6"/>
<organism evidence="7 8">
    <name type="scientific">Cupriavidus gilardii</name>
    <dbReference type="NCBI Taxonomy" id="82541"/>
    <lineage>
        <taxon>Bacteria</taxon>
        <taxon>Pseudomonadati</taxon>
        <taxon>Pseudomonadota</taxon>
        <taxon>Betaproteobacteria</taxon>
        <taxon>Burkholderiales</taxon>
        <taxon>Burkholderiaceae</taxon>
        <taxon>Cupriavidus</taxon>
    </lineage>
</organism>
<dbReference type="GO" id="GO:0016020">
    <property type="term" value="C:membrane"/>
    <property type="evidence" value="ECO:0007669"/>
    <property type="project" value="UniProtKB-SubCell"/>
</dbReference>
<dbReference type="GeneID" id="70689263"/>
<evidence type="ECO:0000256" key="1">
    <source>
        <dbReference type="ARBA" id="ARBA00004141"/>
    </source>
</evidence>
<dbReference type="InterPro" id="IPR003362">
    <property type="entry name" value="Bact_transf"/>
</dbReference>
<name>A0A6N1BGE6_9BURK</name>
<dbReference type="GO" id="GO:0016780">
    <property type="term" value="F:phosphotransferase activity, for other substituted phosphate groups"/>
    <property type="evidence" value="ECO:0007669"/>
    <property type="project" value="TreeGrafter"/>
</dbReference>
<dbReference type="EMBL" id="JABEMD010000002">
    <property type="protein sequence ID" value="NNH09725.1"/>
    <property type="molecule type" value="Genomic_DNA"/>
</dbReference>
<evidence type="ECO:0000313" key="7">
    <source>
        <dbReference type="EMBL" id="NNH09725.1"/>
    </source>
</evidence>
<evidence type="ECO:0000256" key="2">
    <source>
        <dbReference type="ARBA" id="ARBA00006464"/>
    </source>
</evidence>
<evidence type="ECO:0000256" key="3">
    <source>
        <dbReference type="ARBA" id="ARBA00022679"/>
    </source>
</evidence>
<dbReference type="RefSeq" id="WP_053822997.1">
    <property type="nucleotide sequence ID" value="NZ_BAAAEB010000007.1"/>
</dbReference>
<keyword evidence="4" id="KW-0812">Transmembrane</keyword>
<accession>A0A6N1BGE6</accession>
<proteinExistence type="inferred from homology"/>
<evidence type="ECO:0000256" key="4">
    <source>
        <dbReference type="ARBA" id="ARBA00022692"/>
    </source>
</evidence>
<dbReference type="InterPro" id="IPR017475">
    <property type="entry name" value="EPS_sugar_tfrase"/>
</dbReference>
<comment type="similarity">
    <text evidence="2">Belongs to the bacterial sugar transferase family.</text>
</comment>
<dbReference type="Proteomes" id="UP000542973">
    <property type="component" value="Unassembled WGS sequence"/>
</dbReference>
<sequence length="441" mass="49092">MDKASGTARQARVPLAIRARGSETMRRASRMLGWALLGLLPFALNMGLAEAAHQAGYVTHVFPRTLLWSIAPYLLAFVLLHRSLHLPAMEGNSLVGLAATLPFVALLFAFAAFQIPYSRGALLLGYLTTLAWIWAGYRRYVQNYVPVFGYTDPAALAQLQQLLAMPGALPPGRTRFEPIGSIEEAVHCDGLMLDRSAAADPERTRLLARYKMSHVRIYSVERVGEMLTGRLGLDHIDENFLDDHAAHYFYGYLKRIIDVAAVLCLAPLALPAALAVALAIRLDSPGPALFRQTRVGLLGKPFTMLKFRSMEAAPQDTARFAARRDPRVTRVGRVIRKYRLDEIPQLWNVLTGDMSLIGPRPEQVPMVDRFADTIPYYPYRHLVRPGLSGWAQVQQGYAGTHEETVTKLSYDLYYVKHCSFALDLLVAVKTVRTLLTGYGAR</sequence>
<comment type="caution">
    <text evidence="7">The sequence shown here is derived from an EMBL/GenBank/DDBJ whole genome shotgun (WGS) entry which is preliminary data.</text>
</comment>
<keyword evidence="3 7" id="KW-0808">Transferase</keyword>
<reference evidence="7 8" key="1">
    <citation type="submission" date="2020-05" db="EMBL/GenBank/DDBJ databases">
        <title>MicrobeNet Type strains.</title>
        <authorList>
            <person name="Nicholson A.C."/>
        </authorList>
    </citation>
    <scope>NUCLEOTIDE SEQUENCE [LARGE SCALE GENOMIC DNA]</scope>
    <source>
        <strain evidence="7 8">ATCC 700815</strain>
    </source>
</reference>
<comment type="subcellular location">
    <subcellularLocation>
        <location evidence="1">Membrane</location>
        <topology evidence="1">Multi-pass membrane protein</topology>
    </subcellularLocation>
</comment>
<evidence type="ECO:0000256" key="6">
    <source>
        <dbReference type="ARBA" id="ARBA00023136"/>
    </source>
</evidence>
<gene>
    <name evidence="7" type="ORF">HLB16_02365</name>
</gene>
<dbReference type="Pfam" id="PF02397">
    <property type="entry name" value="Bac_transf"/>
    <property type="match status" value="1"/>
</dbReference>
<dbReference type="PANTHER" id="PTHR30576">
    <property type="entry name" value="COLANIC BIOSYNTHESIS UDP-GLUCOSE LIPID CARRIER TRANSFERASE"/>
    <property type="match status" value="1"/>
</dbReference>
<keyword evidence="6" id="KW-0472">Membrane</keyword>
<keyword evidence="5" id="KW-1133">Transmembrane helix</keyword>
<protein>
    <submittedName>
        <fullName evidence="7">Exopolysaccharide biosynthesis polyprenyl glycosylphosphotransferase</fullName>
    </submittedName>
</protein>
<evidence type="ECO:0000256" key="5">
    <source>
        <dbReference type="ARBA" id="ARBA00022989"/>
    </source>
</evidence>
<dbReference type="NCBIfam" id="TIGR03025">
    <property type="entry name" value="EPS_sugtrans"/>
    <property type="match status" value="1"/>
</dbReference>